<dbReference type="Pfam" id="PF25310">
    <property type="entry name" value="VG15"/>
    <property type="match status" value="1"/>
</dbReference>
<dbReference type="AlphaFoldDB" id="A0A173Y8N6"/>
<dbReference type="InterPro" id="IPR057369">
    <property type="entry name" value="VG15"/>
</dbReference>
<evidence type="ECO:0000313" key="2">
    <source>
        <dbReference type="Proteomes" id="UP000095647"/>
    </source>
</evidence>
<organism evidence="1 2">
    <name type="scientific">Bifidobacterium adolescentis</name>
    <dbReference type="NCBI Taxonomy" id="1680"/>
    <lineage>
        <taxon>Bacteria</taxon>
        <taxon>Bacillati</taxon>
        <taxon>Actinomycetota</taxon>
        <taxon>Actinomycetes</taxon>
        <taxon>Bifidobacteriales</taxon>
        <taxon>Bifidobacteriaceae</taxon>
        <taxon>Bifidobacterium</taxon>
    </lineage>
</organism>
<evidence type="ECO:0000313" key="1">
    <source>
        <dbReference type="EMBL" id="CUN59587.1"/>
    </source>
</evidence>
<dbReference type="EMBL" id="CYYI01000003">
    <property type="protein sequence ID" value="CUN59587.1"/>
    <property type="molecule type" value="Genomic_DNA"/>
</dbReference>
<dbReference type="Proteomes" id="UP000095647">
    <property type="component" value="Unassembled WGS sequence"/>
</dbReference>
<protein>
    <submittedName>
        <fullName evidence="1">Gp4 phagic protein</fullName>
    </submittedName>
</protein>
<reference evidence="1 2" key="1">
    <citation type="submission" date="2015-09" db="EMBL/GenBank/DDBJ databases">
        <authorList>
            <consortium name="Pathogen Informatics"/>
        </authorList>
    </citation>
    <scope>NUCLEOTIDE SEQUENCE [LARGE SCALE GENOMIC DNA]</scope>
    <source>
        <strain evidence="1 2">2789STDY5608824</strain>
    </source>
</reference>
<name>A0A173Y8N6_BIFAD</name>
<accession>A0A173Y8N6</accession>
<proteinExistence type="predicted"/>
<dbReference type="RefSeq" id="WP_055680256.1">
    <property type="nucleotide sequence ID" value="NZ_CYYI01000003.1"/>
</dbReference>
<sequence length="481" mass="54668">MASTAKGTLLTDQHRRRQVALAITADSQMRRVWDSTLDVNDLDRTQPIWKKAMLDLLGQWWKVSADTAAQYLPRFRKAETGDGDIQVGVPRFNRSQTGKQLEWGGVANVLWHVAMGQTQEAAYLAARELFIGMFHEAVLTGGRLTLQQWAAKDARASGWRRVSDGHPCAFCAMLVGRGPIYTSERTALLRKSDGEKFHPHCGCTVEIVYGDWNPSDKEKQWIDDYYRAAESLPKGTARTYDRILPIMRRTGDYRDSHGYRSTPEYRAKISKERAEKRSEILRKREADLAKVLAHPGKPMSITQADRGASNPGFADHKWGCSINCQSCVVAYDARRKGYDVEARARTSSLQDRLSENPNGMWVDRATGLNPRILTVGSPNRRNVVDRIERYIGTGQRWCMRFGYTNQREQGHIVIIERPSARTNGGKPIVIDPQNGRISRLDDYLERDIIDVRSVRMFRVDDKDIVRKHASEVIKPGKAVRR</sequence>
<gene>
    <name evidence="1" type="ORF">ERS852382_00826</name>
</gene>